<dbReference type="PANTHER" id="PTHR24148">
    <property type="entry name" value="ANKYRIN REPEAT DOMAIN-CONTAINING PROTEIN 39 HOMOLOG-RELATED"/>
    <property type="match status" value="1"/>
</dbReference>
<organism evidence="2 3">
    <name type="scientific">Cladonia borealis</name>
    <dbReference type="NCBI Taxonomy" id="184061"/>
    <lineage>
        <taxon>Eukaryota</taxon>
        <taxon>Fungi</taxon>
        <taxon>Dikarya</taxon>
        <taxon>Ascomycota</taxon>
        <taxon>Pezizomycotina</taxon>
        <taxon>Lecanoromycetes</taxon>
        <taxon>OSLEUM clade</taxon>
        <taxon>Lecanoromycetidae</taxon>
        <taxon>Lecanorales</taxon>
        <taxon>Lecanorineae</taxon>
        <taxon>Cladoniaceae</taxon>
        <taxon>Cladonia</taxon>
    </lineage>
</organism>
<dbReference type="InterPro" id="IPR010730">
    <property type="entry name" value="HET"/>
</dbReference>
<reference evidence="2" key="1">
    <citation type="submission" date="2023-03" db="EMBL/GenBank/DDBJ databases">
        <title>Complete genome of Cladonia borealis.</title>
        <authorList>
            <person name="Park H."/>
        </authorList>
    </citation>
    <scope>NUCLEOTIDE SEQUENCE</scope>
    <source>
        <strain evidence="2">ANT050790</strain>
    </source>
</reference>
<dbReference type="Pfam" id="PF06985">
    <property type="entry name" value="HET"/>
    <property type="match status" value="1"/>
</dbReference>
<evidence type="ECO:0000313" key="3">
    <source>
        <dbReference type="Proteomes" id="UP001166286"/>
    </source>
</evidence>
<dbReference type="Proteomes" id="UP001166286">
    <property type="component" value="Unassembled WGS sequence"/>
</dbReference>
<sequence length="589" mass="67515">MPRSLLYQELDQAKKETRLIVIGPGFDQDDIRCTMQTMSLLEKPLPKYETISYVWGNAALRGTVYVNDHKLDVPLSTEIVLRRMRDPQWQRTVWIDSICIDQTNMDDRNYQVQLMCDIYSSTASGLIWLGEDKGSAKEIFESVHALYEEARRETDNFLNFKETVWPGWFDTYRPPSAVHFNAEQFARFIDLPWFSRLWVVQEAALASRSICHWGSYTIPLCLIQRVALWLYSQSKSSQSALSGHTDLARAVHLASYTDELYEEPFRTENNLLWMLNTLEQYDTSRGEDHVYGLVGMYQRILLQHQMLPQRLVPNYGQTLSYVLCNAAKLAIEELRRLDPLLYICHRTTDELEHDPLPTWVPKWHRKQNLHVDHFPLNYNKFRASQEYEAVVKPSGIGSLESLTVDGFTLANVSDVTEAFSHNDLYAGDRLPSLLESVQRLAAGMFVMPGQVEHTLVASLDHRMKPMRREQSMEGYRALGRHLAGKSTAFSFDGHEGNSEANAARAYHEAPVRWMRNRRCFVTELGHIGTAPQVVQRGDQVTLLYGSGMPIILRPLRQTVSFAVVGQAYVFANMLGESVNAYKKFGSEDV</sequence>
<dbReference type="EMBL" id="JAFEKC020000028">
    <property type="protein sequence ID" value="KAK0506846.1"/>
    <property type="molecule type" value="Genomic_DNA"/>
</dbReference>
<proteinExistence type="predicted"/>
<name>A0AA39U388_9LECA</name>
<dbReference type="AlphaFoldDB" id="A0AA39U388"/>
<dbReference type="InterPro" id="IPR052895">
    <property type="entry name" value="HetReg/Transcr_Mod"/>
</dbReference>
<dbReference type="PANTHER" id="PTHR24148:SF82">
    <property type="entry name" value="HETEROKARYON INCOMPATIBILITY DOMAIN-CONTAINING PROTEIN"/>
    <property type="match status" value="1"/>
</dbReference>
<protein>
    <recommendedName>
        <fullName evidence="1">Heterokaryon incompatibility domain-containing protein</fullName>
    </recommendedName>
</protein>
<accession>A0AA39U388</accession>
<feature type="domain" description="Heterokaryon incompatibility" evidence="1">
    <location>
        <begin position="48"/>
        <end position="202"/>
    </location>
</feature>
<evidence type="ECO:0000259" key="1">
    <source>
        <dbReference type="Pfam" id="PF06985"/>
    </source>
</evidence>
<gene>
    <name evidence="2" type="ORF">JMJ35_010735</name>
</gene>
<comment type="caution">
    <text evidence="2">The sequence shown here is derived from an EMBL/GenBank/DDBJ whole genome shotgun (WGS) entry which is preliminary data.</text>
</comment>
<evidence type="ECO:0000313" key="2">
    <source>
        <dbReference type="EMBL" id="KAK0506846.1"/>
    </source>
</evidence>
<keyword evidence="3" id="KW-1185">Reference proteome</keyword>
<dbReference type="Pfam" id="PF26639">
    <property type="entry name" value="Het-6_barrel"/>
    <property type="match status" value="1"/>
</dbReference>